<dbReference type="AlphaFoldDB" id="A0A9W6UDB2"/>
<feature type="domain" description="Apple" evidence="3">
    <location>
        <begin position="19"/>
        <end position="84"/>
    </location>
</feature>
<evidence type="ECO:0000313" key="4">
    <source>
        <dbReference type="EMBL" id="GMF31272.1"/>
    </source>
</evidence>
<proteinExistence type="predicted"/>
<dbReference type="GO" id="GO:0006508">
    <property type="term" value="P:proteolysis"/>
    <property type="evidence" value="ECO:0007669"/>
    <property type="project" value="InterPro"/>
</dbReference>
<dbReference type="CDD" id="cd01100">
    <property type="entry name" value="APPLE_Factor_XI_like"/>
    <property type="match status" value="1"/>
</dbReference>
<evidence type="ECO:0000259" key="3">
    <source>
        <dbReference type="SMART" id="SM00223"/>
    </source>
</evidence>
<dbReference type="Pfam" id="PF14295">
    <property type="entry name" value="PAN_4"/>
    <property type="match status" value="2"/>
</dbReference>
<dbReference type="Proteomes" id="UP001165083">
    <property type="component" value="Unassembled WGS sequence"/>
</dbReference>
<dbReference type="InterPro" id="IPR003609">
    <property type="entry name" value="Pan_app"/>
</dbReference>
<dbReference type="SMART" id="SM00223">
    <property type="entry name" value="APPLE"/>
    <property type="match status" value="2"/>
</dbReference>
<organism evidence="4 5">
    <name type="scientific">Phytophthora lilii</name>
    <dbReference type="NCBI Taxonomy" id="2077276"/>
    <lineage>
        <taxon>Eukaryota</taxon>
        <taxon>Sar</taxon>
        <taxon>Stramenopiles</taxon>
        <taxon>Oomycota</taxon>
        <taxon>Peronosporomycetes</taxon>
        <taxon>Peronosporales</taxon>
        <taxon>Peronosporaceae</taxon>
        <taxon>Phytophthora</taxon>
    </lineage>
</organism>
<dbReference type="EMBL" id="BSXW01000893">
    <property type="protein sequence ID" value="GMF31272.1"/>
    <property type="molecule type" value="Genomic_DNA"/>
</dbReference>
<keyword evidence="2" id="KW-1015">Disulfide bond</keyword>
<protein>
    <submittedName>
        <fullName evidence="4">Unnamed protein product</fullName>
    </submittedName>
</protein>
<feature type="domain" description="Apple" evidence="3">
    <location>
        <begin position="95"/>
        <end position="160"/>
    </location>
</feature>
<dbReference type="InterPro" id="IPR000177">
    <property type="entry name" value="Apple"/>
</dbReference>
<dbReference type="Gene3D" id="3.50.4.10">
    <property type="entry name" value="Hepatocyte Growth Factor"/>
    <property type="match status" value="2"/>
</dbReference>
<dbReference type="PANTHER" id="PTHR33946:SF4">
    <property type="entry name" value="COAGULATION FACTOR XI"/>
    <property type="match status" value="1"/>
</dbReference>
<keyword evidence="5" id="KW-1185">Reference proteome</keyword>
<keyword evidence="1" id="KW-0677">Repeat</keyword>
<accession>A0A9W6UDB2</accession>
<dbReference type="PANTHER" id="PTHR33946">
    <property type="match status" value="1"/>
</dbReference>
<evidence type="ECO:0000313" key="5">
    <source>
        <dbReference type="Proteomes" id="UP001165083"/>
    </source>
</evidence>
<comment type="caution">
    <text evidence="4">The sequence shown here is derived from an EMBL/GenBank/DDBJ whole genome shotgun (WGS) entry which is preliminary data.</text>
</comment>
<name>A0A9W6UDB2_9STRA</name>
<reference evidence="4" key="1">
    <citation type="submission" date="2023-04" db="EMBL/GenBank/DDBJ databases">
        <title>Phytophthora lilii NBRC 32176.</title>
        <authorList>
            <person name="Ichikawa N."/>
            <person name="Sato H."/>
            <person name="Tonouchi N."/>
        </authorList>
    </citation>
    <scope>NUCLEOTIDE SEQUENCE</scope>
    <source>
        <strain evidence="4">NBRC 32176</strain>
    </source>
</reference>
<evidence type="ECO:0000256" key="1">
    <source>
        <dbReference type="ARBA" id="ARBA00022737"/>
    </source>
</evidence>
<dbReference type="GO" id="GO:0005576">
    <property type="term" value="C:extracellular region"/>
    <property type="evidence" value="ECO:0007669"/>
    <property type="project" value="InterPro"/>
</dbReference>
<dbReference type="OrthoDB" id="568194at2759"/>
<sequence>MVLDPAAVSSQPYVEETTCGLEQDVKYVGNDIGSAHATDAGACCSLCEAFGGCRAFSWTEHEGGTCWFKNRKDEVSWETGVQSGQVFANPAAPSCALELNVDYIGKNIGNASSINAYGCCSICMKTVGCGAFSWTDLNGGICYLKNTKGDTQPSTRFVSSTV</sequence>
<evidence type="ECO:0000256" key="2">
    <source>
        <dbReference type="ARBA" id="ARBA00023157"/>
    </source>
</evidence>
<gene>
    <name evidence="4" type="ORF">Plil01_001338100</name>
</gene>